<organism evidence="1 2">
    <name type="scientific">Sphingobacterium spiritivorum</name>
    <name type="common">Flavobacterium spiritivorum</name>
    <dbReference type="NCBI Taxonomy" id="258"/>
    <lineage>
        <taxon>Bacteria</taxon>
        <taxon>Pseudomonadati</taxon>
        <taxon>Bacteroidota</taxon>
        <taxon>Sphingobacteriia</taxon>
        <taxon>Sphingobacteriales</taxon>
        <taxon>Sphingobacteriaceae</taxon>
        <taxon>Sphingobacterium</taxon>
    </lineage>
</organism>
<dbReference type="RefSeq" id="WP_181875982.1">
    <property type="nucleotide sequence ID" value="NZ_UGYW01000002.1"/>
</dbReference>
<evidence type="ECO:0000313" key="2">
    <source>
        <dbReference type="Proteomes" id="UP000254893"/>
    </source>
</evidence>
<proteinExistence type="predicted"/>
<name>A0A380CQ51_SPHSI</name>
<evidence type="ECO:0000313" key="1">
    <source>
        <dbReference type="EMBL" id="SUJ26385.1"/>
    </source>
</evidence>
<protein>
    <submittedName>
        <fullName evidence="1">Uncharacterized protein</fullName>
    </submittedName>
</protein>
<sequence length="46" mass="5425">MEERIDELLEELLATEEKNGVMNITQLTVWEVLMYLKEGDVKPVFK</sequence>
<reference evidence="1 2" key="1">
    <citation type="submission" date="2018-06" db="EMBL/GenBank/DDBJ databases">
        <authorList>
            <consortium name="Pathogen Informatics"/>
            <person name="Doyle S."/>
        </authorList>
    </citation>
    <scope>NUCLEOTIDE SEQUENCE [LARGE SCALE GENOMIC DNA]</scope>
    <source>
        <strain evidence="1 2">NCTC11388</strain>
    </source>
</reference>
<dbReference type="EMBL" id="UGYW01000002">
    <property type="protein sequence ID" value="SUJ26385.1"/>
    <property type="molecule type" value="Genomic_DNA"/>
</dbReference>
<dbReference type="Proteomes" id="UP000254893">
    <property type="component" value="Unassembled WGS sequence"/>
</dbReference>
<dbReference type="AlphaFoldDB" id="A0A380CQ51"/>
<accession>A0A380CQ51</accession>
<gene>
    <name evidence="1" type="ORF">NCTC11388_03949</name>
</gene>